<evidence type="ECO:0000256" key="1">
    <source>
        <dbReference type="SAM" id="MobiDB-lite"/>
    </source>
</evidence>
<organism evidence="2 3">
    <name type="scientific">Armillaria gallica</name>
    <name type="common">Bulbous honey fungus</name>
    <name type="synonym">Armillaria bulbosa</name>
    <dbReference type="NCBI Taxonomy" id="47427"/>
    <lineage>
        <taxon>Eukaryota</taxon>
        <taxon>Fungi</taxon>
        <taxon>Dikarya</taxon>
        <taxon>Basidiomycota</taxon>
        <taxon>Agaricomycotina</taxon>
        <taxon>Agaricomycetes</taxon>
        <taxon>Agaricomycetidae</taxon>
        <taxon>Agaricales</taxon>
        <taxon>Marasmiineae</taxon>
        <taxon>Physalacriaceae</taxon>
        <taxon>Armillaria</taxon>
    </lineage>
</organism>
<feature type="compositionally biased region" description="Polar residues" evidence="1">
    <location>
        <begin position="114"/>
        <end position="123"/>
    </location>
</feature>
<proteinExistence type="predicted"/>
<dbReference type="EMBL" id="KZ293677">
    <property type="protein sequence ID" value="PBK87697.1"/>
    <property type="molecule type" value="Genomic_DNA"/>
</dbReference>
<name>A0A2H3DF17_ARMGA</name>
<feature type="region of interest" description="Disordered" evidence="1">
    <location>
        <begin position="186"/>
        <end position="239"/>
    </location>
</feature>
<dbReference type="Proteomes" id="UP000217790">
    <property type="component" value="Unassembled WGS sequence"/>
</dbReference>
<keyword evidence="3" id="KW-1185">Reference proteome</keyword>
<evidence type="ECO:0000313" key="2">
    <source>
        <dbReference type="EMBL" id="PBK87697.1"/>
    </source>
</evidence>
<accession>A0A2H3DF17</accession>
<sequence>MSEPGPSASTSSPSRARGRGKSRGGLGKYLRARGRGRGYGRPAEFHQRLVLEGEAPIEEEEEEKAERERKFSRRHLGTNADRYAEPEPELDSDGEPIVEPEVDLSSFLGRQRLSDNPASTLQATLPDDDDDVDHSLAHISSRNIGAEPPSRKGKVEQIAWDDELDELSREKAIADANRDLKSRFRAKSERLRKKPIAPSARERKQEASYVIAPALPPPEGVAPKDPKADMEDFLDDLLG</sequence>
<feature type="compositionally biased region" description="Low complexity" evidence="1">
    <location>
        <begin position="1"/>
        <end position="15"/>
    </location>
</feature>
<feature type="compositionally biased region" description="Acidic residues" evidence="1">
    <location>
        <begin position="86"/>
        <end position="97"/>
    </location>
</feature>
<gene>
    <name evidence="2" type="ORF">ARMGADRAFT_451644</name>
</gene>
<evidence type="ECO:0000313" key="3">
    <source>
        <dbReference type="Proteomes" id="UP000217790"/>
    </source>
</evidence>
<dbReference type="AlphaFoldDB" id="A0A2H3DF17"/>
<feature type="region of interest" description="Disordered" evidence="1">
    <location>
        <begin position="1"/>
        <end position="97"/>
    </location>
</feature>
<reference evidence="3" key="1">
    <citation type="journal article" date="2017" name="Nat. Ecol. Evol.">
        <title>Genome expansion and lineage-specific genetic innovations in the forest pathogenic fungi Armillaria.</title>
        <authorList>
            <person name="Sipos G."/>
            <person name="Prasanna A.N."/>
            <person name="Walter M.C."/>
            <person name="O'Connor E."/>
            <person name="Balint B."/>
            <person name="Krizsan K."/>
            <person name="Kiss B."/>
            <person name="Hess J."/>
            <person name="Varga T."/>
            <person name="Slot J."/>
            <person name="Riley R."/>
            <person name="Boka B."/>
            <person name="Rigling D."/>
            <person name="Barry K."/>
            <person name="Lee J."/>
            <person name="Mihaltcheva S."/>
            <person name="LaButti K."/>
            <person name="Lipzen A."/>
            <person name="Waldron R."/>
            <person name="Moloney N.M."/>
            <person name="Sperisen C."/>
            <person name="Kredics L."/>
            <person name="Vagvoelgyi C."/>
            <person name="Patrignani A."/>
            <person name="Fitzpatrick D."/>
            <person name="Nagy I."/>
            <person name="Doyle S."/>
            <person name="Anderson J.B."/>
            <person name="Grigoriev I.V."/>
            <person name="Gueldener U."/>
            <person name="Muensterkoetter M."/>
            <person name="Nagy L.G."/>
        </authorList>
    </citation>
    <scope>NUCLEOTIDE SEQUENCE [LARGE SCALE GENOMIC DNA]</scope>
    <source>
        <strain evidence="3">Ar21-2</strain>
    </source>
</reference>
<dbReference type="OrthoDB" id="2505473at2759"/>
<feature type="region of interest" description="Disordered" evidence="1">
    <location>
        <begin position="109"/>
        <end position="133"/>
    </location>
</feature>
<dbReference type="InParanoid" id="A0A2H3DF17"/>
<protein>
    <submittedName>
        <fullName evidence="2">Uncharacterized protein</fullName>
    </submittedName>
</protein>
<dbReference type="OMA" id="EDDVDHT"/>